<keyword evidence="3" id="KW-1185">Reference proteome</keyword>
<organism evidence="2 3">
    <name type="scientific">Favolaschia claudopus</name>
    <dbReference type="NCBI Taxonomy" id="2862362"/>
    <lineage>
        <taxon>Eukaryota</taxon>
        <taxon>Fungi</taxon>
        <taxon>Dikarya</taxon>
        <taxon>Basidiomycota</taxon>
        <taxon>Agaricomycotina</taxon>
        <taxon>Agaricomycetes</taxon>
        <taxon>Agaricomycetidae</taxon>
        <taxon>Agaricales</taxon>
        <taxon>Marasmiineae</taxon>
        <taxon>Mycenaceae</taxon>
        <taxon>Favolaschia</taxon>
    </lineage>
</organism>
<dbReference type="Proteomes" id="UP001362999">
    <property type="component" value="Unassembled WGS sequence"/>
</dbReference>
<protein>
    <submittedName>
        <fullName evidence="2">Uncharacterized protein</fullName>
    </submittedName>
</protein>
<sequence length="299" mass="34010">MSDDFGPIVSFYSSGLGGVLDCENYPSKIGSTVEVMLRVVFSVCTDRGSPMNVVLRPVLRPYFAWCFVFVLRFGIQMKASGDFLLRMQYGFDLLYVLFLPNTANMSVPTRRNYPPPHPISGVLQIPRRNYVSFVIRRTYANFNRARARAFCFMFYQFKLMINSSGSTTLAHEPYPSSTDSFQTYSTQVHLVQIIEYFISSTSKVHTLHTLPPAHKPRPFPLTRFQPILLKVLPRPTEPKRSTARRLVVRRKGSRRDCANRFEISEVNSNSRLTGRRWTAHPSKRGESGSSGGGEFRSVG</sequence>
<proteinExistence type="predicted"/>
<gene>
    <name evidence="2" type="ORF">R3P38DRAFT_3348193</name>
</gene>
<feature type="region of interest" description="Disordered" evidence="1">
    <location>
        <begin position="270"/>
        <end position="299"/>
    </location>
</feature>
<feature type="compositionally biased region" description="Gly residues" evidence="1">
    <location>
        <begin position="288"/>
        <end position="299"/>
    </location>
</feature>
<evidence type="ECO:0000313" key="2">
    <source>
        <dbReference type="EMBL" id="KAK7042084.1"/>
    </source>
</evidence>
<feature type="compositionally biased region" description="Basic residues" evidence="1">
    <location>
        <begin position="273"/>
        <end position="282"/>
    </location>
</feature>
<evidence type="ECO:0000256" key="1">
    <source>
        <dbReference type="SAM" id="MobiDB-lite"/>
    </source>
</evidence>
<accession>A0AAW0CSJ4</accession>
<name>A0AAW0CSJ4_9AGAR</name>
<reference evidence="2 3" key="1">
    <citation type="journal article" date="2024" name="J Genomics">
        <title>Draft genome sequencing and assembly of Favolaschia claudopus CIRM-BRFM 2984 isolated from oak limbs.</title>
        <authorList>
            <person name="Navarro D."/>
            <person name="Drula E."/>
            <person name="Chaduli D."/>
            <person name="Cazenave R."/>
            <person name="Ahrendt S."/>
            <person name="Wang J."/>
            <person name="Lipzen A."/>
            <person name="Daum C."/>
            <person name="Barry K."/>
            <person name="Grigoriev I.V."/>
            <person name="Favel A."/>
            <person name="Rosso M.N."/>
            <person name="Martin F."/>
        </authorList>
    </citation>
    <scope>NUCLEOTIDE SEQUENCE [LARGE SCALE GENOMIC DNA]</scope>
    <source>
        <strain evidence="2 3">CIRM-BRFM 2984</strain>
    </source>
</reference>
<evidence type="ECO:0000313" key="3">
    <source>
        <dbReference type="Proteomes" id="UP001362999"/>
    </source>
</evidence>
<dbReference type="AlphaFoldDB" id="A0AAW0CSJ4"/>
<comment type="caution">
    <text evidence="2">The sequence shown here is derived from an EMBL/GenBank/DDBJ whole genome shotgun (WGS) entry which is preliminary data.</text>
</comment>
<dbReference type="EMBL" id="JAWWNJ010000013">
    <property type="protein sequence ID" value="KAK7042084.1"/>
    <property type="molecule type" value="Genomic_DNA"/>
</dbReference>